<dbReference type="Gene3D" id="3.90.70.10">
    <property type="entry name" value="Cysteine proteinases"/>
    <property type="match status" value="1"/>
</dbReference>
<protein>
    <recommendedName>
        <fullName evidence="4">Peptidase C39-like domain-containing protein</fullName>
    </recommendedName>
</protein>
<organism evidence="2 3">
    <name type="scientific">Xanthocytophaga flava</name>
    <dbReference type="NCBI Taxonomy" id="3048013"/>
    <lineage>
        <taxon>Bacteria</taxon>
        <taxon>Pseudomonadati</taxon>
        <taxon>Bacteroidota</taxon>
        <taxon>Cytophagia</taxon>
        <taxon>Cytophagales</taxon>
        <taxon>Rhodocytophagaceae</taxon>
        <taxon>Xanthocytophaga</taxon>
    </lineage>
</organism>
<evidence type="ECO:0008006" key="4">
    <source>
        <dbReference type="Google" id="ProtNLM"/>
    </source>
</evidence>
<proteinExistence type="predicted"/>
<gene>
    <name evidence="2" type="ORF">QNI19_28050</name>
</gene>
<reference evidence="2 3" key="1">
    <citation type="submission" date="2023-05" db="EMBL/GenBank/DDBJ databases">
        <authorList>
            <person name="Zhang X."/>
        </authorList>
    </citation>
    <scope>NUCLEOTIDE SEQUENCE [LARGE SCALE GENOMIC DNA]</scope>
    <source>
        <strain evidence="2 3">DM2B3-1</strain>
    </source>
</reference>
<evidence type="ECO:0000313" key="3">
    <source>
        <dbReference type="Proteomes" id="UP001228581"/>
    </source>
</evidence>
<accession>A0ABT7CV60</accession>
<dbReference type="RefSeq" id="WP_314001899.1">
    <property type="nucleotide sequence ID" value="NZ_JASJOT010000026.1"/>
</dbReference>
<comment type="caution">
    <text evidence="2">The sequence shown here is derived from an EMBL/GenBank/DDBJ whole genome shotgun (WGS) entry which is preliminary data.</text>
</comment>
<dbReference type="Proteomes" id="UP001228581">
    <property type="component" value="Unassembled WGS sequence"/>
</dbReference>
<feature type="compositionally biased region" description="Basic and acidic residues" evidence="1">
    <location>
        <begin position="279"/>
        <end position="289"/>
    </location>
</feature>
<name>A0ABT7CV60_9BACT</name>
<sequence>MNHTKQTDWFDIKIDDLSKIITVTQRWAYKWACDPGEKAWTTSEEKLFARYPALLINSFWKACPKIRVRGNSSFAKENSRTSFQLRFQIEQTLTHPILGNPHWNICIYRQSTRIINTNVVNWYSREVTVNLSQPQKESTNVFGSLQPTAQSHSVFHQSSLFDIPQNYFDSHSPTAFLDYADQENRMNTGLTLRELNFVYLVREMNRMFVDTSFYSDFSTEFDFHSILTRQIVTTAPTVTQKTDFKRISTSPVLNSKRATKQHVYSPDLPVNTHAQPKATKTEKEIDNGEHAGSGGNFHYINYDVTDEMVCQEHPMSCVQACVRQLLKDAGINTSEKDLTKASSFSEQYGTDFKDIVPILNELHPNRKFDAGSPAIGDKEPEEIAIILTKVKKIWIARLKPTTGPAHSVIVDGIENNIVTLRDPWGNGVGTQKGAVGTMTLQNFCKLWTKGINYSIW</sequence>
<evidence type="ECO:0000256" key="1">
    <source>
        <dbReference type="SAM" id="MobiDB-lite"/>
    </source>
</evidence>
<evidence type="ECO:0000313" key="2">
    <source>
        <dbReference type="EMBL" id="MDJ1496820.1"/>
    </source>
</evidence>
<keyword evidence="3" id="KW-1185">Reference proteome</keyword>
<dbReference type="EMBL" id="JASJOT010000026">
    <property type="protein sequence ID" value="MDJ1496820.1"/>
    <property type="molecule type" value="Genomic_DNA"/>
</dbReference>
<feature type="region of interest" description="Disordered" evidence="1">
    <location>
        <begin position="266"/>
        <end position="292"/>
    </location>
</feature>